<comment type="caution">
    <text evidence="1">The sequence shown here is derived from an EMBL/GenBank/DDBJ whole genome shotgun (WGS) entry which is preliminary data.</text>
</comment>
<dbReference type="EMBL" id="JBHFGU010000004">
    <property type="protein sequence ID" value="MFB2621023.1"/>
    <property type="molecule type" value="Genomic_DNA"/>
</dbReference>
<gene>
    <name evidence="1" type="ORF">ACE02W_14495</name>
</gene>
<evidence type="ECO:0000313" key="1">
    <source>
        <dbReference type="EMBL" id="MFB2621023.1"/>
    </source>
</evidence>
<evidence type="ECO:0008006" key="3">
    <source>
        <dbReference type="Google" id="ProtNLM"/>
    </source>
</evidence>
<reference evidence="1 2" key="1">
    <citation type="submission" date="2024-09" db="EMBL/GenBank/DDBJ databases">
        <authorList>
            <person name="Zhang Y."/>
        </authorList>
    </citation>
    <scope>NUCLEOTIDE SEQUENCE [LARGE SCALE GENOMIC DNA]</scope>
    <source>
        <strain evidence="1 2">ZJ318</strain>
    </source>
</reference>
<protein>
    <recommendedName>
        <fullName evidence="3">GRAM domain-containing protein</fullName>
    </recommendedName>
</protein>
<dbReference type="Proteomes" id="UP001576708">
    <property type="component" value="Unassembled WGS sequence"/>
</dbReference>
<dbReference type="RefSeq" id="WP_342202122.1">
    <property type="nucleotide sequence ID" value="NZ_JBCATE010000004.1"/>
</dbReference>
<evidence type="ECO:0000313" key="2">
    <source>
        <dbReference type="Proteomes" id="UP001576708"/>
    </source>
</evidence>
<organism evidence="1 2">
    <name type="scientific">Shewanella mangrovisoli</name>
    <dbReference type="NCBI Taxonomy" id="2864211"/>
    <lineage>
        <taxon>Bacteria</taxon>
        <taxon>Pseudomonadati</taxon>
        <taxon>Pseudomonadota</taxon>
        <taxon>Gammaproteobacteria</taxon>
        <taxon>Alteromonadales</taxon>
        <taxon>Shewanellaceae</taxon>
        <taxon>Shewanella</taxon>
    </lineage>
</organism>
<name>A0ABV4VL33_9GAMM</name>
<accession>A0ABV4VL33</accession>
<sequence>MQENQTIQESLTTQESLIKSAIATAQDGVARADGQLSVTEQLVCFSPYNKTLGLGPYQLQRKDIAKVESCWGKGGGILPVTSDAIKITLIDGSEYQFILASPQEWLNLLSH</sequence>
<keyword evidence="2" id="KW-1185">Reference proteome</keyword>
<proteinExistence type="predicted"/>